<keyword evidence="1" id="KW-0812">Transmembrane</keyword>
<keyword evidence="1" id="KW-0472">Membrane</keyword>
<dbReference type="RefSeq" id="WP_213349614.1">
    <property type="nucleotide sequence ID" value="NZ_JAEDAM010000058.1"/>
</dbReference>
<reference evidence="2 3" key="1">
    <citation type="journal article" date="2021" name="Nat. Commun.">
        <title>Reductive evolution and unique predatory mode in the CPR bacterium Vampirococcus lugosii.</title>
        <authorList>
            <person name="Moreira D."/>
            <person name="Zivanovic Y."/>
            <person name="Lopez-Archilla A.I."/>
            <person name="Iniesto M."/>
            <person name="Lopez-Garcia P."/>
        </authorList>
    </citation>
    <scope>NUCLEOTIDE SEQUENCE [LARGE SCALE GENOMIC DNA]</scope>
    <source>
        <strain evidence="2">Chiprana</strain>
    </source>
</reference>
<keyword evidence="3" id="KW-1185">Reference proteome</keyword>
<feature type="transmembrane region" description="Helical" evidence="1">
    <location>
        <begin position="27"/>
        <end position="48"/>
    </location>
</feature>
<protein>
    <recommendedName>
        <fullName evidence="4">DUF304 domain-containing protein</fullName>
    </recommendedName>
</protein>
<dbReference type="Proteomes" id="UP000680365">
    <property type="component" value="Unassembled WGS sequence"/>
</dbReference>
<accession>A0ABS5QLZ5</accession>
<proteinExistence type="predicted"/>
<dbReference type="EMBL" id="JAEDAM010000058">
    <property type="protein sequence ID" value="MBS8122230.1"/>
    <property type="molecule type" value="Genomic_DNA"/>
</dbReference>
<evidence type="ECO:0000313" key="3">
    <source>
        <dbReference type="Proteomes" id="UP000680365"/>
    </source>
</evidence>
<evidence type="ECO:0000313" key="2">
    <source>
        <dbReference type="EMBL" id="MBS8122230.1"/>
    </source>
</evidence>
<gene>
    <name evidence="2" type="ORF">VAMP_201n56</name>
</gene>
<organism evidence="2 3">
    <name type="scientific">Candidatus Vampirococcus lugosii</name>
    <dbReference type="NCBI Taxonomy" id="2789015"/>
    <lineage>
        <taxon>Bacteria</taxon>
        <taxon>Candidatus Absconditibacteriota</taxon>
        <taxon>Vampirococcus</taxon>
    </lineage>
</organism>
<keyword evidence="1" id="KW-1133">Transmembrane helix</keyword>
<name>A0ABS5QLZ5_9BACT</name>
<comment type="caution">
    <text evidence="2">The sequence shown here is derived from an EMBL/GenBank/DDBJ whole genome shotgun (WGS) entry which is preliminary data.</text>
</comment>
<evidence type="ECO:0000256" key="1">
    <source>
        <dbReference type="SAM" id="Phobius"/>
    </source>
</evidence>
<evidence type="ECO:0008006" key="4">
    <source>
        <dbReference type="Google" id="ProtNLM"/>
    </source>
</evidence>
<feature type="transmembrane region" description="Helical" evidence="1">
    <location>
        <begin position="54"/>
        <end position="77"/>
    </location>
</feature>
<sequence length="191" mass="22679">MKKKKFNGQSKDEYVLYFARENFLRYFFSKIADFGTIFGIGLIFMFISLVFNKIIVAIIIALFVVFTTLIMYVFLFWRNTYLIITNDRLIKFSRDGIFKSHIREINIYSIQECISKCGGFIDKVLNCGSVTFIGKDLKIQIYFDGVNYPEELTMYVSRLREFMKNNSEYPPKEITCFMPRKIRKEIKNKKL</sequence>